<reference evidence="2" key="1">
    <citation type="journal article" date="2019" name="Int. J. Syst. Evol. Microbiol.">
        <title>The Global Catalogue of Microorganisms (GCM) 10K type strain sequencing project: providing services to taxonomists for standard genome sequencing and annotation.</title>
        <authorList>
            <consortium name="The Broad Institute Genomics Platform"/>
            <consortium name="The Broad Institute Genome Sequencing Center for Infectious Disease"/>
            <person name="Wu L."/>
            <person name="Ma J."/>
        </authorList>
    </citation>
    <scope>NUCLEOTIDE SEQUENCE [LARGE SCALE GENOMIC DNA]</scope>
    <source>
        <strain evidence="2">JCM 3175</strain>
    </source>
</reference>
<evidence type="ECO:0000313" key="2">
    <source>
        <dbReference type="Proteomes" id="UP001500307"/>
    </source>
</evidence>
<dbReference type="EMBL" id="BAABGU010000004">
    <property type="protein sequence ID" value="GAA4565050.1"/>
    <property type="molecule type" value="Genomic_DNA"/>
</dbReference>
<name>A0ABP8SAG6_9ACTN</name>
<dbReference type="RefSeq" id="WP_346116933.1">
    <property type="nucleotide sequence ID" value="NZ_BAABGU010000004.1"/>
</dbReference>
<organism evidence="1 2">
    <name type="scientific">Micromonospora coerulea</name>
    <dbReference type="NCBI Taxonomy" id="47856"/>
    <lineage>
        <taxon>Bacteria</taxon>
        <taxon>Bacillati</taxon>
        <taxon>Actinomycetota</taxon>
        <taxon>Actinomycetes</taxon>
        <taxon>Micromonosporales</taxon>
        <taxon>Micromonosporaceae</taxon>
        <taxon>Micromonospora</taxon>
    </lineage>
</organism>
<protein>
    <submittedName>
        <fullName evidence="1">Uncharacterized protein</fullName>
    </submittedName>
</protein>
<proteinExistence type="predicted"/>
<sequence length="79" mass="8222">MGTDMCHCGNDDAVPAERAKPTGGIYSLPVVGNAAAGVRQFYDDMAPSDTDRTEQRVAKEVLRWSSAVAGAAAVAVIVL</sequence>
<gene>
    <name evidence="1" type="ORF">GCM10023176_12270</name>
</gene>
<dbReference type="Proteomes" id="UP001500307">
    <property type="component" value="Unassembled WGS sequence"/>
</dbReference>
<evidence type="ECO:0000313" key="1">
    <source>
        <dbReference type="EMBL" id="GAA4565050.1"/>
    </source>
</evidence>
<keyword evidence="2" id="KW-1185">Reference proteome</keyword>
<accession>A0ABP8SAG6</accession>
<comment type="caution">
    <text evidence="1">The sequence shown here is derived from an EMBL/GenBank/DDBJ whole genome shotgun (WGS) entry which is preliminary data.</text>
</comment>